<name>A0A096APP0_9BACT</name>
<comment type="caution">
    <text evidence="1">The sequence shown here is derived from an EMBL/GenBank/DDBJ whole genome shotgun (WGS) entry which is preliminary data.</text>
</comment>
<evidence type="ECO:0000313" key="2">
    <source>
        <dbReference type="Proteomes" id="UP000029538"/>
    </source>
</evidence>
<proteinExistence type="predicted"/>
<dbReference type="RefSeq" id="WP_036883853.1">
    <property type="nucleotide sequence ID" value="NZ_JRNR01000080.1"/>
</dbReference>
<dbReference type="Proteomes" id="UP000029538">
    <property type="component" value="Unassembled WGS sequence"/>
</dbReference>
<reference evidence="1 2" key="1">
    <citation type="submission" date="2014-07" db="EMBL/GenBank/DDBJ databases">
        <authorList>
            <person name="McCorrison J."/>
            <person name="Sanka R."/>
            <person name="Torralba M."/>
            <person name="Gillis M."/>
            <person name="Haft D.H."/>
            <person name="Methe B."/>
            <person name="Sutton G."/>
            <person name="Nelson K.E."/>
        </authorList>
    </citation>
    <scope>NUCLEOTIDE SEQUENCE [LARGE SCALE GENOMIC DNA]</scope>
    <source>
        <strain evidence="1 2">DNF00882</strain>
    </source>
</reference>
<dbReference type="EMBL" id="JRNR01000080">
    <property type="protein sequence ID" value="KGF48710.1"/>
    <property type="molecule type" value="Genomic_DNA"/>
</dbReference>
<evidence type="ECO:0000313" key="1">
    <source>
        <dbReference type="EMBL" id="KGF48710.1"/>
    </source>
</evidence>
<protein>
    <submittedName>
        <fullName evidence="1">Uncharacterized protein</fullName>
    </submittedName>
</protein>
<dbReference type="AlphaFoldDB" id="A0A096APP0"/>
<accession>A0A096APP0</accession>
<gene>
    <name evidence="1" type="ORF">HMPREF0654_08260</name>
</gene>
<sequence length="262" mass="29488">MKLQISKTIAIIAIFLCINRISISASVIQVDPALTSAITLQMTTLQSIYSKRNKTQKKIIAAEAAVTVALDKMHKVEDKVLGYMANVQGAFQNLYQIKRAGELVAKDIPANIGNVRKAIRIGGFQGTFLSTVVGSELTNMTTEMMSLYPFLEQLVTSGTYNTKEFDENGNIIDKKHKVNLLNSAERYYICNTVLSKLENINTSLYLLAWEIQTLRWRDLFFKLDPEGWAAVMSGKNIIEGVIRDWQVHTAIYNFYPVDLHSN</sequence>
<organism evidence="1 2">
    <name type="scientific">Prevotella disiens DNF00882</name>
    <dbReference type="NCBI Taxonomy" id="1401075"/>
    <lineage>
        <taxon>Bacteria</taxon>
        <taxon>Pseudomonadati</taxon>
        <taxon>Bacteroidota</taxon>
        <taxon>Bacteroidia</taxon>
        <taxon>Bacteroidales</taxon>
        <taxon>Prevotellaceae</taxon>
        <taxon>Prevotella</taxon>
    </lineage>
</organism>